<organism evidence="3 4">
    <name type="scientific">Melghirimyces profundicolus</name>
    <dbReference type="NCBI Taxonomy" id="1242148"/>
    <lineage>
        <taxon>Bacteria</taxon>
        <taxon>Bacillati</taxon>
        <taxon>Bacillota</taxon>
        <taxon>Bacilli</taxon>
        <taxon>Bacillales</taxon>
        <taxon>Thermoactinomycetaceae</taxon>
        <taxon>Melghirimyces</taxon>
    </lineage>
</organism>
<evidence type="ECO:0000256" key="1">
    <source>
        <dbReference type="ARBA" id="ARBA00023157"/>
    </source>
</evidence>
<name>A0A2T6C8T0_9BACL</name>
<keyword evidence="4" id="KW-1185">Reference proteome</keyword>
<evidence type="ECO:0000259" key="2">
    <source>
        <dbReference type="Pfam" id="PF00578"/>
    </source>
</evidence>
<evidence type="ECO:0000313" key="3">
    <source>
        <dbReference type="EMBL" id="PTX64728.1"/>
    </source>
</evidence>
<feature type="domain" description="Alkyl hydroperoxide reductase subunit C/ Thiol specific antioxidant" evidence="2">
    <location>
        <begin position="2"/>
        <end position="80"/>
    </location>
</feature>
<gene>
    <name evidence="3" type="ORF">C8P63_102223</name>
</gene>
<dbReference type="InterPro" id="IPR000866">
    <property type="entry name" value="AhpC/TSA"/>
</dbReference>
<dbReference type="Proteomes" id="UP000244240">
    <property type="component" value="Unassembled WGS sequence"/>
</dbReference>
<keyword evidence="1" id="KW-1015">Disulfide bond</keyword>
<dbReference type="GO" id="GO:0016491">
    <property type="term" value="F:oxidoreductase activity"/>
    <property type="evidence" value="ECO:0007669"/>
    <property type="project" value="InterPro"/>
</dbReference>
<accession>A0A2T6C8T0</accession>
<dbReference type="AlphaFoldDB" id="A0A2T6C8T0"/>
<dbReference type="CDD" id="cd02971">
    <property type="entry name" value="PRX_family"/>
    <property type="match status" value="1"/>
</dbReference>
<evidence type="ECO:0000313" key="4">
    <source>
        <dbReference type="Proteomes" id="UP000244240"/>
    </source>
</evidence>
<dbReference type="Pfam" id="PF00578">
    <property type="entry name" value="AhpC-TSA"/>
    <property type="match status" value="1"/>
</dbReference>
<dbReference type="SUPFAM" id="SSF52833">
    <property type="entry name" value="Thioredoxin-like"/>
    <property type="match status" value="1"/>
</dbReference>
<comment type="caution">
    <text evidence="3">The sequence shown here is derived from an EMBL/GenBank/DDBJ whole genome shotgun (WGS) entry which is preliminary data.</text>
</comment>
<dbReference type="GO" id="GO:0016209">
    <property type="term" value="F:antioxidant activity"/>
    <property type="evidence" value="ECO:0007669"/>
    <property type="project" value="InterPro"/>
</dbReference>
<proteinExistence type="predicted"/>
<protein>
    <submittedName>
        <fullName evidence="3">AhpC/TSA family protein</fullName>
    </submittedName>
</protein>
<reference evidence="3 4" key="1">
    <citation type="submission" date="2018-04" db="EMBL/GenBank/DDBJ databases">
        <title>Genomic Encyclopedia of Archaeal and Bacterial Type Strains, Phase II (KMG-II): from individual species to whole genera.</title>
        <authorList>
            <person name="Goeker M."/>
        </authorList>
    </citation>
    <scope>NUCLEOTIDE SEQUENCE [LARGE SCALE GENOMIC DNA]</scope>
    <source>
        <strain evidence="3 4">DSM 45787</strain>
    </source>
</reference>
<dbReference type="InterPro" id="IPR036249">
    <property type="entry name" value="Thioredoxin-like_sf"/>
</dbReference>
<sequence>MKKFQNKQVDPIVISTDDPEALRKMAKDHQFSFPVFHDPEYKASEAYGVYIHRENDPYEDHGTHADPAHILIDDQGRLMYKHKQTGPFGRPSPVELLKTVTYIQKNLKD</sequence>
<dbReference type="Gene3D" id="3.40.30.10">
    <property type="entry name" value="Glutaredoxin"/>
    <property type="match status" value="1"/>
</dbReference>
<dbReference type="EMBL" id="QBKR01000002">
    <property type="protein sequence ID" value="PTX64728.1"/>
    <property type="molecule type" value="Genomic_DNA"/>
</dbReference>